<evidence type="ECO:0000256" key="5">
    <source>
        <dbReference type="ARBA" id="ARBA00022737"/>
    </source>
</evidence>
<feature type="compositionally biased region" description="Polar residues" evidence="12">
    <location>
        <begin position="973"/>
        <end position="985"/>
    </location>
</feature>
<keyword evidence="9" id="KW-0472">Membrane</keyword>
<keyword evidence="6 11" id="KW-0863">Zinc-finger</keyword>
<dbReference type="SUPFAM" id="SSF57667">
    <property type="entry name" value="beta-beta-alpha zinc fingers"/>
    <property type="match status" value="2"/>
</dbReference>
<keyword evidence="10" id="KW-0539">Nucleus</keyword>
<dbReference type="SMART" id="SM00233">
    <property type="entry name" value="PH"/>
    <property type="match status" value="1"/>
</dbReference>
<dbReference type="PANTHER" id="PTHR23235:SF120">
    <property type="entry name" value="KRUPPEL-LIKE FACTOR 15"/>
    <property type="match status" value="1"/>
</dbReference>
<dbReference type="Gene3D" id="2.30.29.30">
    <property type="entry name" value="Pleckstrin-homology domain (PH domain)/Phosphotyrosine-binding domain (PTB)"/>
    <property type="match status" value="1"/>
</dbReference>
<feature type="compositionally biased region" description="Low complexity" evidence="12">
    <location>
        <begin position="1157"/>
        <end position="1167"/>
    </location>
</feature>
<evidence type="ECO:0000256" key="3">
    <source>
        <dbReference type="ARBA" id="ARBA00004198"/>
    </source>
</evidence>
<feature type="non-terminal residue" evidence="15">
    <location>
        <position position="1"/>
    </location>
</feature>
<dbReference type="FunFam" id="2.30.29.30:FF:000085">
    <property type="entry name" value="Pleckstrin homology domain-containing family A member 8"/>
    <property type="match status" value="1"/>
</dbReference>
<evidence type="ECO:0000313" key="16">
    <source>
        <dbReference type="EMBL" id="KRZ39673.1"/>
    </source>
</evidence>
<dbReference type="Gene3D" id="3.30.160.60">
    <property type="entry name" value="Classic Zinc Finger"/>
    <property type="match status" value="3"/>
</dbReference>
<feature type="domain" description="C2H2-type" evidence="14">
    <location>
        <begin position="1229"/>
        <end position="1258"/>
    </location>
</feature>
<dbReference type="PROSITE" id="PS50157">
    <property type="entry name" value="ZINC_FINGER_C2H2_2"/>
    <property type="match status" value="3"/>
</dbReference>
<evidence type="ECO:0000256" key="7">
    <source>
        <dbReference type="ARBA" id="ARBA00022833"/>
    </source>
</evidence>
<evidence type="ECO:0000256" key="12">
    <source>
        <dbReference type="SAM" id="MobiDB-lite"/>
    </source>
</evidence>
<evidence type="ECO:0000256" key="11">
    <source>
        <dbReference type="PROSITE-ProRule" id="PRU00042"/>
    </source>
</evidence>
<dbReference type="InterPro" id="IPR036236">
    <property type="entry name" value="Znf_C2H2_sf"/>
</dbReference>
<evidence type="ECO:0000256" key="4">
    <source>
        <dbReference type="ARBA" id="ARBA00022723"/>
    </source>
</evidence>
<dbReference type="PANTHER" id="PTHR23235">
    <property type="entry name" value="KRUEPPEL-LIKE TRANSCRIPTION FACTOR"/>
    <property type="match status" value="1"/>
</dbReference>
<reference evidence="17 18" key="1">
    <citation type="submission" date="2015-01" db="EMBL/GenBank/DDBJ databases">
        <title>Evolution of Trichinella species and genotypes.</title>
        <authorList>
            <person name="Korhonen P.K."/>
            <person name="Edoardo P."/>
            <person name="Giuseppe L.R."/>
            <person name="Gasser R.B."/>
        </authorList>
    </citation>
    <scope>NUCLEOTIDE SEQUENCE [LARGE SCALE GENOMIC DNA]</scope>
    <source>
        <strain evidence="15">ISS13</strain>
        <strain evidence="16">ISS176</strain>
    </source>
</reference>
<proteinExistence type="predicted"/>
<keyword evidence="4" id="KW-0479">Metal-binding</keyword>
<evidence type="ECO:0000256" key="10">
    <source>
        <dbReference type="ARBA" id="ARBA00023242"/>
    </source>
</evidence>
<dbReference type="InterPro" id="IPR011993">
    <property type="entry name" value="PH-like_dom_sf"/>
</dbReference>
<dbReference type="GO" id="GO:0016020">
    <property type="term" value="C:membrane"/>
    <property type="evidence" value="ECO:0007669"/>
    <property type="project" value="UniProtKB-SubCell"/>
</dbReference>
<evidence type="ECO:0000256" key="6">
    <source>
        <dbReference type="ARBA" id="ARBA00022771"/>
    </source>
</evidence>
<organism evidence="15 17">
    <name type="scientific">Trichinella pseudospiralis</name>
    <name type="common">Parasitic roundworm</name>
    <dbReference type="NCBI Taxonomy" id="6337"/>
    <lineage>
        <taxon>Eukaryota</taxon>
        <taxon>Metazoa</taxon>
        <taxon>Ecdysozoa</taxon>
        <taxon>Nematoda</taxon>
        <taxon>Enoplea</taxon>
        <taxon>Dorylaimia</taxon>
        <taxon>Trichinellida</taxon>
        <taxon>Trichinellidae</taxon>
        <taxon>Trichinella</taxon>
    </lineage>
</organism>
<feature type="domain" description="PH" evidence="13">
    <location>
        <begin position="21"/>
        <end position="116"/>
    </location>
</feature>
<dbReference type="SUPFAM" id="SSF50729">
    <property type="entry name" value="PH domain-like"/>
    <property type="match status" value="1"/>
</dbReference>
<dbReference type="GO" id="GO:0005634">
    <property type="term" value="C:nucleus"/>
    <property type="evidence" value="ECO:0007669"/>
    <property type="project" value="UniProtKB-SubCell"/>
</dbReference>
<feature type="compositionally biased region" description="Low complexity" evidence="12">
    <location>
        <begin position="986"/>
        <end position="999"/>
    </location>
</feature>
<dbReference type="GO" id="GO:0000978">
    <property type="term" value="F:RNA polymerase II cis-regulatory region sequence-specific DNA binding"/>
    <property type="evidence" value="ECO:0007669"/>
    <property type="project" value="TreeGrafter"/>
</dbReference>
<dbReference type="GO" id="GO:0000981">
    <property type="term" value="F:DNA-binding transcription factor activity, RNA polymerase II-specific"/>
    <property type="evidence" value="ECO:0007669"/>
    <property type="project" value="TreeGrafter"/>
</dbReference>
<keyword evidence="5" id="KW-0677">Repeat</keyword>
<comment type="caution">
    <text evidence="15">The sequence shown here is derived from an EMBL/GenBank/DDBJ whole genome shotgun (WGS) entry which is preliminary data.</text>
</comment>
<feature type="compositionally biased region" description="Polar residues" evidence="12">
    <location>
        <begin position="1147"/>
        <end position="1156"/>
    </location>
</feature>
<feature type="region of interest" description="Disordered" evidence="12">
    <location>
        <begin position="973"/>
        <end position="999"/>
    </location>
</feature>
<accession>A0A0V1EF12</accession>
<gene>
    <name evidence="15" type="primary">Sp4</name>
    <name evidence="15" type="ORF">T4A_9042</name>
    <name evidence="16" type="ORF">T4C_10292</name>
</gene>
<dbReference type="GO" id="GO:0008270">
    <property type="term" value="F:zinc ion binding"/>
    <property type="evidence" value="ECO:0007669"/>
    <property type="project" value="UniProtKB-KW"/>
</dbReference>
<dbReference type="FunFam" id="3.30.160.60:FF:000624">
    <property type="entry name" value="zinc finger protein 697"/>
    <property type="match status" value="1"/>
</dbReference>
<evidence type="ECO:0000256" key="2">
    <source>
        <dbReference type="ARBA" id="ARBA00004170"/>
    </source>
</evidence>
<dbReference type="EMBL" id="JYDR01000045">
    <property type="protein sequence ID" value="KRY72384.1"/>
    <property type="molecule type" value="Genomic_DNA"/>
</dbReference>
<dbReference type="InterPro" id="IPR013087">
    <property type="entry name" value="Znf_C2H2_type"/>
</dbReference>
<evidence type="ECO:0000256" key="9">
    <source>
        <dbReference type="ARBA" id="ARBA00023136"/>
    </source>
</evidence>
<evidence type="ECO:0000259" key="13">
    <source>
        <dbReference type="PROSITE" id="PS50003"/>
    </source>
</evidence>
<name>A0A0V1EF12_TRIPS</name>
<dbReference type="InterPro" id="IPR001849">
    <property type="entry name" value="PH_domain"/>
</dbReference>
<dbReference type="PROSITE" id="PS00028">
    <property type="entry name" value="ZINC_FINGER_C2H2_1"/>
    <property type="match status" value="3"/>
</dbReference>
<comment type="subcellular location">
    <subcellularLocation>
        <location evidence="3">Golgi apparatus</location>
        <location evidence="3">trans-Golgi network membrane</location>
    </subcellularLocation>
    <subcellularLocation>
        <location evidence="2">Membrane</location>
        <topology evidence="2">Peripheral membrane protein</topology>
    </subcellularLocation>
    <subcellularLocation>
        <location evidence="1">Nucleus</location>
    </subcellularLocation>
</comment>
<evidence type="ECO:0000313" key="18">
    <source>
        <dbReference type="Proteomes" id="UP000054826"/>
    </source>
</evidence>
<dbReference type="PROSITE" id="PS50003">
    <property type="entry name" value="PH_DOMAIN"/>
    <property type="match status" value="1"/>
</dbReference>
<sequence>LFSNCFYYFIGHIICEFEKMDERLEGFLSKWTNVLTGWQTRWFVLEDGVLYYYKSKEEVQAGYKGSVNVAMCEIIADQVYPNRMEVWIPGEKHFYLQCSNAQERQRWLMALGSAKAKYNSTATMDRTFSDSVTKNALNAKSKELKLFNSILRHHLDAMLKSLDENENISPKEFLKEAKKLSKTCVKCSSITEDWLFVMNRCNLTLSLDESDWKNDSEETTNGLIGGKLSHQDKQSLRSYSSSDLSNQSSDDENTAEMLLESPPKIIAGMLLNLAECLNVENPTTMKNFETATETLITILDAFNFGAMAGIKMDLLRTIERTTLFCDENMCNLKQVLEAEAQLEVGANLFEHLIGYFKTCALFLLKCFRNLCSESTNTLECLKKAFRDTFTAAHFKLLNYVIETTTPNVASADEIALALCNEEDKPILEDNVDSSLLLRFFTQCADIMQECVDLHRWVCKYFFLPVSLQGEMPVIIIGLYFVASTNERSIWLGLPRSLQFVAVLTVSYYWSLTIGCSCRCLIEVILEFVWLAVTVRGCSALRLSISCLWRSSFLTLVHCRSIESLKETSLCYHFWLSVIFASSLSMLEEKYCVVIFRIMASGLTGHRSQAKKSLVDSTKKQQRRSVKSENNICSSPAVLFQYSDPLHASLDVNNGCKQVKVESSSYFIPNYHQITVDGQEAIFIPITLPSSVGKRRKKKNSSILLPPSQTFTADLTELMQPGLQIATTVPNAGESLVPVKSSSDSATGSLSTVSLFHGQSYPVTDGNETSRPSVVHLQAMCPSPGRTAEDGWSPSKVGSTVGCPTGLADTGRKSSTRSLVPILPKPPPLASCQPKQIQQTVIVHQPQTIVLPVGEVGSTRTDVTVDPGQTPLWLSFEASADQLTSVGQGQLTAVNLADEAVGVGAPSLFTVQSMDSGKALYQPSKSDCPSTSPVLIQLATSSFACPSVSGGGGGVGSSSLAYDQQRIDNKVDNVPQQQQNSHNEPTVSASSVAVADYSSPLESSQQSQQQYWLIQSGTAGAGGQLISMQPMNGTSTLVATASAASVDQQQQEHSTKLPVQPIVIPHGQLSAASSNVGQSQLVSPRALLVGNSHFQQDPNDPSKWTMIPVNVGSNGKAPVTSLSGTAALLAVSPTPTLMDLSLFTATPNNSATANKQPSSVQSETATTTSATSKRLKRIACSCPICKLNETKPTSERLKYHVCHIANCGRTYGKTSHLRAHLRWHMGERPFSCDWPLCEKRFTRSDELQRHHRTHTGEKRFICSICQKRFLRSDHLTKHKKTHCQASNKDATVETSNQDSDKANNNGLEVDCCSSSAG</sequence>
<feature type="region of interest" description="Disordered" evidence="12">
    <location>
        <begin position="1147"/>
        <end position="1167"/>
    </location>
</feature>
<dbReference type="Proteomes" id="UP000054632">
    <property type="component" value="Unassembled WGS sequence"/>
</dbReference>
<dbReference type="Pfam" id="PF00169">
    <property type="entry name" value="PH"/>
    <property type="match status" value="1"/>
</dbReference>
<dbReference type="CDD" id="cd01247">
    <property type="entry name" value="PH_FAPP1_FAPP2"/>
    <property type="match status" value="1"/>
</dbReference>
<evidence type="ECO:0000256" key="8">
    <source>
        <dbReference type="ARBA" id="ARBA00023034"/>
    </source>
</evidence>
<dbReference type="FunFam" id="3.30.160.60:FF:000018">
    <property type="entry name" value="Krueppel-like factor 15"/>
    <property type="match status" value="1"/>
</dbReference>
<dbReference type="GO" id="GO:0005794">
    <property type="term" value="C:Golgi apparatus"/>
    <property type="evidence" value="ECO:0007669"/>
    <property type="project" value="UniProtKB-SubCell"/>
</dbReference>
<dbReference type="Proteomes" id="UP000054826">
    <property type="component" value="Unassembled WGS sequence"/>
</dbReference>
<dbReference type="EMBL" id="JYDV01000033">
    <property type="protein sequence ID" value="KRZ39673.1"/>
    <property type="molecule type" value="Genomic_DNA"/>
</dbReference>
<evidence type="ECO:0000313" key="15">
    <source>
        <dbReference type="EMBL" id="KRY72384.1"/>
    </source>
</evidence>
<evidence type="ECO:0000313" key="17">
    <source>
        <dbReference type="Proteomes" id="UP000054632"/>
    </source>
</evidence>
<keyword evidence="8" id="KW-0333">Golgi apparatus</keyword>
<protein>
    <submittedName>
        <fullName evidence="15">Transcription factor Sp4</fullName>
    </submittedName>
</protein>
<feature type="domain" description="C2H2-type" evidence="14">
    <location>
        <begin position="1259"/>
        <end position="1281"/>
    </location>
</feature>
<dbReference type="SMART" id="SM00355">
    <property type="entry name" value="ZnF_C2H2"/>
    <property type="match status" value="3"/>
</dbReference>
<keyword evidence="7" id="KW-0862">Zinc</keyword>
<evidence type="ECO:0000259" key="14">
    <source>
        <dbReference type="PROSITE" id="PS50157"/>
    </source>
</evidence>
<evidence type="ECO:0000256" key="1">
    <source>
        <dbReference type="ARBA" id="ARBA00004123"/>
    </source>
</evidence>
<feature type="region of interest" description="Disordered" evidence="12">
    <location>
        <begin position="1285"/>
        <end position="1316"/>
    </location>
</feature>
<feature type="domain" description="C2H2-type" evidence="14">
    <location>
        <begin position="1199"/>
        <end position="1228"/>
    </location>
</feature>